<evidence type="ECO:0000313" key="2">
    <source>
        <dbReference type="Proteomes" id="UP000184330"/>
    </source>
</evidence>
<sequence length="92" mass="10434">MMSTMQHPAPPFPRSITSHKTYYAVNHLDGHAEEDVINRLAINLELIMLLDVRVSSPSCLRGRPFKSLGSVNFGSATLKSWLFPFKFIFLKL</sequence>
<dbReference type="AlphaFoldDB" id="A0A1L7WGX5"/>
<accession>A0A1L7WGX5</accession>
<gene>
    <name evidence="1" type="ORF">PAC_01896</name>
</gene>
<name>A0A1L7WGX5_9HELO</name>
<organism evidence="1 2">
    <name type="scientific">Phialocephala subalpina</name>
    <dbReference type="NCBI Taxonomy" id="576137"/>
    <lineage>
        <taxon>Eukaryota</taxon>
        <taxon>Fungi</taxon>
        <taxon>Dikarya</taxon>
        <taxon>Ascomycota</taxon>
        <taxon>Pezizomycotina</taxon>
        <taxon>Leotiomycetes</taxon>
        <taxon>Helotiales</taxon>
        <taxon>Mollisiaceae</taxon>
        <taxon>Phialocephala</taxon>
        <taxon>Phialocephala fortinii species complex</taxon>
    </lineage>
</organism>
<dbReference type="EMBL" id="FJOG01000002">
    <property type="protein sequence ID" value="CZR52019.1"/>
    <property type="molecule type" value="Genomic_DNA"/>
</dbReference>
<protein>
    <submittedName>
        <fullName evidence="1">Uncharacterized protein</fullName>
    </submittedName>
</protein>
<dbReference type="Proteomes" id="UP000184330">
    <property type="component" value="Unassembled WGS sequence"/>
</dbReference>
<reference evidence="1 2" key="1">
    <citation type="submission" date="2016-03" db="EMBL/GenBank/DDBJ databases">
        <authorList>
            <person name="Ploux O."/>
        </authorList>
    </citation>
    <scope>NUCLEOTIDE SEQUENCE [LARGE SCALE GENOMIC DNA]</scope>
    <source>
        <strain evidence="1 2">UAMH 11012</strain>
    </source>
</reference>
<proteinExistence type="predicted"/>
<evidence type="ECO:0000313" key="1">
    <source>
        <dbReference type="EMBL" id="CZR52019.1"/>
    </source>
</evidence>
<keyword evidence="2" id="KW-1185">Reference proteome</keyword>